<keyword evidence="2" id="KW-1185">Reference proteome</keyword>
<name>A0ABU3RT72_9MICO</name>
<dbReference type="EMBL" id="JAWDIU010000001">
    <property type="protein sequence ID" value="MDU0325688.1"/>
    <property type="molecule type" value="Genomic_DNA"/>
</dbReference>
<organism evidence="1 2">
    <name type="scientific">Microbacterium algihabitans</name>
    <dbReference type="NCBI Taxonomy" id="3075992"/>
    <lineage>
        <taxon>Bacteria</taxon>
        <taxon>Bacillati</taxon>
        <taxon>Actinomycetota</taxon>
        <taxon>Actinomycetes</taxon>
        <taxon>Micrococcales</taxon>
        <taxon>Microbacteriaceae</taxon>
        <taxon>Microbacterium</taxon>
    </lineage>
</organism>
<sequence>MAADDRFAREVKTRRCSYEWCVTAHGATVHPDDEDHRSAGRGFRAWVRDGSGRGTGTLSDVEVGALRRTDDDRTWVVVETGAGIALALDADAARSLGRRLTDDLGPTGVLRSVFDDR</sequence>
<dbReference type="Proteomes" id="UP001256673">
    <property type="component" value="Unassembled WGS sequence"/>
</dbReference>
<comment type="caution">
    <text evidence="1">The sequence shown here is derived from an EMBL/GenBank/DDBJ whole genome shotgun (WGS) entry which is preliminary data.</text>
</comment>
<accession>A0ABU3RT72</accession>
<protein>
    <submittedName>
        <fullName evidence="1">Uncharacterized protein</fullName>
    </submittedName>
</protein>
<gene>
    <name evidence="1" type="ORF">RWH43_02850</name>
</gene>
<proteinExistence type="predicted"/>
<evidence type="ECO:0000313" key="1">
    <source>
        <dbReference type="EMBL" id="MDU0325688.1"/>
    </source>
</evidence>
<reference evidence="1 2" key="1">
    <citation type="submission" date="2023-09" db="EMBL/GenBank/DDBJ databases">
        <title>Microbacterium fusihabitans sp. nov., Microbacterium phycihabitans sp. nov., and Microbacterium cervinum sp. nov., isolated from dried seaweeds of beach.</title>
        <authorList>
            <person name="Lee S.D."/>
        </authorList>
    </citation>
    <scope>NUCLEOTIDE SEQUENCE [LARGE SCALE GENOMIC DNA]</scope>
    <source>
        <strain evidence="1 2">KSW2-21</strain>
    </source>
</reference>
<dbReference type="RefSeq" id="WP_144829572.1">
    <property type="nucleotide sequence ID" value="NZ_JAWDIU010000001.1"/>
</dbReference>
<evidence type="ECO:0000313" key="2">
    <source>
        <dbReference type="Proteomes" id="UP001256673"/>
    </source>
</evidence>